<comment type="caution">
    <text evidence="1">The sequence shown here is derived from an EMBL/GenBank/DDBJ whole genome shotgun (WGS) entry which is preliminary data.</text>
</comment>
<protein>
    <submittedName>
        <fullName evidence="1">Membrane protein</fullName>
    </submittedName>
</protein>
<organism evidence="1 2">
    <name type="scientific">Hafnia psychrotolerans</name>
    <dbReference type="NCBI Taxonomy" id="1477018"/>
    <lineage>
        <taxon>Bacteria</taxon>
        <taxon>Pseudomonadati</taxon>
        <taxon>Pseudomonadota</taxon>
        <taxon>Gammaproteobacteria</taxon>
        <taxon>Enterobacterales</taxon>
        <taxon>Hafniaceae</taxon>
        <taxon>Hafnia</taxon>
    </lineage>
</organism>
<sequence>MDTVEQLDGTYFYAGQSNLSAGELFFMIFCERFANQLGLGAEGFVAIVAIFSGRSNLPTRAKPIGAKKGTSYASKASRAVFKETKFPFGLRLPSVIGGYPPSTLRIKMVAKMGTFTGRAIPAIGWILIANDASQIIYGSIRDYNLIANEKDRLW</sequence>
<dbReference type="InterPro" id="IPR058522">
    <property type="entry name" value="DUF8209"/>
</dbReference>
<accession>A0ABQ1GCC7</accession>
<dbReference type="RefSeq" id="WP_188472055.1">
    <property type="nucleotide sequence ID" value="NZ_BMFZ01000003.1"/>
</dbReference>
<dbReference type="InterPro" id="IPR058064">
    <property type="entry name" value="STM2901-like"/>
</dbReference>
<reference evidence="2" key="1">
    <citation type="journal article" date="2019" name="Int. J. Syst. Evol. Microbiol.">
        <title>The Global Catalogue of Microorganisms (GCM) 10K type strain sequencing project: providing services to taxonomists for standard genome sequencing and annotation.</title>
        <authorList>
            <consortium name="The Broad Institute Genomics Platform"/>
            <consortium name="The Broad Institute Genome Sequencing Center for Infectious Disease"/>
            <person name="Wu L."/>
            <person name="Ma J."/>
        </authorList>
    </citation>
    <scope>NUCLEOTIDE SEQUENCE [LARGE SCALE GENOMIC DNA]</scope>
    <source>
        <strain evidence="2">CGMCC 1.12806</strain>
    </source>
</reference>
<keyword evidence="2" id="KW-1185">Reference proteome</keyword>
<dbReference type="Pfam" id="PF26636">
    <property type="entry name" value="DUF8209"/>
    <property type="match status" value="1"/>
</dbReference>
<dbReference type="EMBL" id="BMFZ01000003">
    <property type="protein sequence ID" value="GGA40968.1"/>
    <property type="molecule type" value="Genomic_DNA"/>
</dbReference>
<proteinExistence type="predicted"/>
<evidence type="ECO:0000313" key="2">
    <source>
        <dbReference type="Proteomes" id="UP000627464"/>
    </source>
</evidence>
<gene>
    <name evidence="1" type="ORF">GCM10011328_14890</name>
</gene>
<evidence type="ECO:0000313" key="1">
    <source>
        <dbReference type="EMBL" id="GGA40968.1"/>
    </source>
</evidence>
<dbReference type="Proteomes" id="UP000627464">
    <property type="component" value="Unassembled WGS sequence"/>
</dbReference>
<dbReference type="NCBIfam" id="NF045926">
    <property type="entry name" value="STM2901_fam"/>
    <property type="match status" value="1"/>
</dbReference>
<name>A0ABQ1GCC7_9GAMM</name>